<accession>A0ACC0Q457</accession>
<name>A0ACC0Q457_RHOML</name>
<proteinExistence type="predicted"/>
<dbReference type="EMBL" id="CM046388">
    <property type="protein sequence ID" value="KAI8572159.1"/>
    <property type="molecule type" value="Genomic_DNA"/>
</dbReference>
<organism evidence="1 2">
    <name type="scientific">Rhododendron molle</name>
    <name type="common">Chinese azalea</name>
    <name type="synonym">Azalea mollis</name>
    <dbReference type="NCBI Taxonomy" id="49168"/>
    <lineage>
        <taxon>Eukaryota</taxon>
        <taxon>Viridiplantae</taxon>
        <taxon>Streptophyta</taxon>
        <taxon>Embryophyta</taxon>
        <taxon>Tracheophyta</taxon>
        <taxon>Spermatophyta</taxon>
        <taxon>Magnoliopsida</taxon>
        <taxon>eudicotyledons</taxon>
        <taxon>Gunneridae</taxon>
        <taxon>Pentapetalae</taxon>
        <taxon>asterids</taxon>
        <taxon>Ericales</taxon>
        <taxon>Ericaceae</taxon>
        <taxon>Ericoideae</taxon>
        <taxon>Rhodoreae</taxon>
        <taxon>Rhododendron</taxon>
    </lineage>
</organism>
<reference evidence="1" key="1">
    <citation type="submission" date="2022-02" db="EMBL/GenBank/DDBJ databases">
        <title>Plant Genome Project.</title>
        <authorList>
            <person name="Zhang R.-G."/>
        </authorList>
    </citation>
    <scope>NUCLEOTIDE SEQUENCE</scope>
    <source>
        <strain evidence="1">AT1</strain>
    </source>
</reference>
<sequence>MDNPSNQENLSTWRAPDKGRFRANCDAAIPASRLRSNGASCASKLERKDCGWLCKV</sequence>
<gene>
    <name evidence="1" type="ORF">RHMOL_Rhmol01G0176700</name>
</gene>
<evidence type="ECO:0000313" key="1">
    <source>
        <dbReference type="EMBL" id="KAI8572159.1"/>
    </source>
</evidence>
<keyword evidence="2" id="KW-1185">Reference proteome</keyword>
<evidence type="ECO:0000313" key="2">
    <source>
        <dbReference type="Proteomes" id="UP001062846"/>
    </source>
</evidence>
<protein>
    <submittedName>
        <fullName evidence="1">Uncharacterized protein</fullName>
    </submittedName>
</protein>
<dbReference type="Proteomes" id="UP001062846">
    <property type="component" value="Chromosome 1"/>
</dbReference>
<comment type="caution">
    <text evidence="1">The sequence shown here is derived from an EMBL/GenBank/DDBJ whole genome shotgun (WGS) entry which is preliminary data.</text>
</comment>